<keyword evidence="3" id="KW-0547">Nucleotide-binding</keyword>
<dbReference type="Gene3D" id="3.40.50.300">
    <property type="entry name" value="P-loop containing nucleotide triphosphate hydrolases"/>
    <property type="match status" value="1"/>
</dbReference>
<feature type="transmembrane region" description="Helical" evidence="7">
    <location>
        <begin position="170"/>
        <end position="188"/>
    </location>
</feature>
<keyword evidence="2 7" id="KW-0812">Transmembrane</keyword>
<dbReference type="RefSeq" id="WP_265374200.1">
    <property type="nucleotide sequence ID" value="NZ_JAMQPV010000001.1"/>
</dbReference>
<dbReference type="EMBL" id="JAMQPV010000001">
    <property type="protein sequence ID" value="MCW7461037.1"/>
    <property type="molecule type" value="Genomic_DNA"/>
</dbReference>
<dbReference type="CDD" id="cd18575">
    <property type="entry name" value="ABC_6TM_bac_exporter_ABCB8_10_like"/>
    <property type="match status" value="1"/>
</dbReference>
<reference evidence="10 11" key="1">
    <citation type="submission" date="2022-06" db="EMBL/GenBank/DDBJ databases">
        <title>Leptospira isolates from biofilms formed at urban environments.</title>
        <authorList>
            <person name="Ribeiro P.S."/>
            <person name="Sousa T."/>
            <person name="Carvalho N."/>
            <person name="Aburjaile F."/>
            <person name="Neves F."/>
            <person name="Oliveira D."/>
            <person name="Blanco L."/>
            <person name="Lima J."/>
            <person name="Costa F."/>
            <person name="Brenig B."/>
            <person name="Soares S."/>
            <person name="Ramos R."/>
            <person name="Goes-Neto A."/>
            <person name="Matiuzzi M."/>
            <person name="Azevedo V."/>
            <person name="Ristow P."/>
        </authorList>
    </citation>
    <scope>NUCLEOTIDE SEQUENCE [LARGE SCALE GENOMIC DNA]</scope>
    <source>
        <strain evidence="10 11">VSF25</strain>
    </source>
</reference>
<feature type="domain" description="ABC transmembrane type-1" evidence="9">
    <location>
        <begin position="30"/>
        <end position="312"/>
    </location>
</feature>
<evidence type="ECO:0000256" key="5">
    <source>
        <dbReference type="ARBA" id="ARBA00022989"/>
    </source>
</evidence>
<feature type="transmembrane region" description="Helical" evidence="7">
    <location>
        <begin position="147"/>
        <end position="164"/>
    </location>
</feature>
<evidence type="ECO:0000259" key="8">
    <source>
        <dbReference type="PROSITE" id="PS50893"/>
    </source>
</evidence>
<dbReference type="InterPro" id="IPR039421">
    <property type="entry name" value="Type_1_exporter"/>
</dbReference>
<evidence type="ECO:0000313" key="11">
    <source>
        <dbReference type="Proteomes" id="UP001209737"/>
    </source>
</evidence>
<evidence type="ECO:0000256" key="6">
    <source>
        <dbReference type="ARBA" id="ARBA00023136"/>
    </source>
</evidence>
<keyword evidence="5 7" id="KW-1133">Transmembrane helix</keyword>
<keyword evidence="11" id="KW-1185">Reference proteome</keyword>
<dbReference type="SUPFAM" id="SSF90123">
    <property type="entry name" value="ABC transporter transmembrane region"/>
    <property type="match status" value="1"/>
</dbReference>
<gene>
    <name evidence="10" type="ORF">ND812_02950</name>
</gene>
<dbReference type="PROSITE" id="PS00211">
    <property type="entry name" value="ABC_TRANSPORTER_1"/>
    <property type="match status" value="1"/>
</dbReference>
<dbReference type="PROSITE" id="PS50893">
    <property type="entry name" value="ABC_TRANSPORTER_2"/>
    <property type="match status" value="1"/>
</dbReference>
<dbReference type="Pfam" id="PF00664">
    <property type="entry name" value="ABC_membrane"/>
    <property type="match status" value="1"/>
</dbReference>
<dbReference type="Gene3D" id="1.20.1560.10">
    <property type="entry name" value="ABC transporter type 1, transmembrane domain"/>
    <property type="match status" value="1"/>
</dbReference>
<comment type="caution">
    <text evidence="10">The sequence shown here is derived from an EMBL/GenBank/DDBJ whole genome shotgun (WGS) entry which is preliminary data.</text>
</comment>
<accession>A0ABT3LTH6</accession>
<dbReference type="PANTHER" id="PTHR43394">
    <property type="entry name" value="ATP-DEPENDENT PERMEASE MDL1, MITOCHONDRIAL"/>
    <property type="match status" value="1"/>
</dbReference>
<evidence type="ECO:0000313" key="10">
    <source>
        <dbReference type="EMBL" id="MCW7461037.1"/>
    </source>
</evidence>
<protein>
    <submittedName>
        <fullName evidence="10">ABC transporter transmembrane domain-containing protein</fullName>
    </submittedName>
</protein>
<comment type="subcellular location">
    <subcellularLocation>
        <location evidence="1">Cell membrane</location>
        <topology evidence="1">Multi-pass membrane protein</topology>
    </subcellularLocation>
</comment>
<evidence type="ECO:0000256" key="4">
    <source>
        <dbReference type="ARBA" id="ARBA00022840"/>
    </source>
</evidence>
<dbReference type="SUPFAM" id="SSF52540">
    <property type="entry name" value="P-loop containing nucleoside triphosphate hydrolases"/>
    <property type="match status" value="1"/>
</dbReference>
<dbReference type="PANTHER" id="PTHR43394:SF1">
    <property type="entry name" value="ATP-BINDING CASSETTE SUB-FAMILY B MEMBER 10, MITOCHONDRIAL"/>
    <property type="match status" value="1"/>
</dbReference>
<evidence type="ECO:0000256" key="1">
    <source>
        <dbReference type="ARBA" id="ARBA00004651"/>
    </source>
</evidence>
<dbReference type="InterPro" id="IPR036640">
    <property type="entry name" value="ABC1_TM_sf"/>
</dbReference>
<name>A0ABT3LTH6_9LEPT</name>
<dbReference type="InterPro" id="IPR003439">
    <property type="entry name" value="ABC_transporter-like_ATP-bd"/>
</dbReference>
<dbReference type="InterPro" id="IPR017871">
    <property type="entry name" value="ABC_transporter-like_CS"/>
</dbReference>
<dbReference type="InterPro" id="IPR003593">
    <property type="entry name" value="AAA+_ATPase"/>
</dbReference>
<feature type="transmembrane region" description="Helical" evidence="7">
    <location>
        <begin position="251"/>
        <end position="271"/>
    </location>
</feature>
<evidence type="ECO:0000256" key="3">
    <source>
        <dbReference type="ARBA" id="ARBA00022741"/>
    </source>
</evidence>
<feature type="transmembrane region" description="Helical" evidence="7">
    <location>
        <begin position="27"/>
        <end position="46"/>
    </location>
</feature>
<keyword evidence="4" id="KW-0067">ATP-binding</keyword>
<dbReference type="SMART" id="SM00382">
    <property type="entry name" value="AAA"/>
    <property type="match status" value="1"/>
</dbReference>
<feature type="transmembrane region" description="Helical" evidence="7">
    <location>
        <begin position="66"/>
        <end position="86"/>
    </location>
</feature>
<dbReference type="InterPro" id="IPR027417">
    <property type="entry name" value="P-loop_NTPase"/>
</dbReference>
<dbReference type="Pfam" id="PF00005">
    <property type="entry name" value="ABC_tran"/>
    <property type="match status" value="1"/>
</dbReference>
<dbReference type="PROSITE" id="PS50929">
    <property type="entry name" value="ABC_TM1F"/>
    <property type="match status" value="1"/>
</dbReference>
<evidence type="ECO:0000256" key="2">
    <source>
        <dbReference type="ARBA" id="ARBA00022692"/>
    </source>
</evidence>
<proteinExistence type="predicted"/>
<evidence type="ECO:0000256" key="7">
    <source>
        <dbReference type="SAM" id="Phobius"/>
    </source>
</evidence>
<feature type="domain" description="ABC transporter" evidence="8">
    <location>
        <begin position="363"/>
        <end position="599"/>
    </location>
</feature>
<keyword evidence="6 7" id="KW-0472">Membrane</keyword>
<sequence>MQTPDRPKSKNLRVLSKTFSYLKPYRIQMILSSFALLFTAGVTLGLGQGLRHLVDAGFSAKSKQELGYALVFIIFVGILLAIGTYIRHYTVSWIGERVASDIRIDVFKHIIFIHPSFFESNSPGEIQSRITTDTTLIQTVIGSSASIALRNILMFVGGIIFLFITNAKLTMIVLISVPFIVFPILFYGKRVRNLSRNTQDKIANIGTYVSESLLNIKILQSFHHQKVDIDVFSKTVEDAFTVAVARIRQRALLIGTVILFILTGISFMLWVGGTDVLEGKITGGELIAFSFYAIMVANSVGAVSEVLGDLQRAAGATERLMELLLSESEIKNPILAKPISEVFHSQNSLVLKNGSGKQNGLTILLKDLTFSYPSRPESKAIKGINLEIPANKTTALVGPSGGGKSTLFELILRFYDPTSGSISIGGINIKDLELGDLRSLIGFVPQQPILFSGTLRENIAYGKPNASFEEIQTAAENAYVMEFLNQLPDGFDTNLGHLGTRLSGGQKQRIAIARAILRNPRILLLDEATSALDSESEQMIQRALDFLVKERTTIMIAHRLSTVVKSDQIVVIKEGEIESVGTHDELLRTSELYERLAKLQFHTELL</sequence>
<dbReference type="InterPro" id="IPR011527">
    <property type="entry name" value="ABC1_TM_dom"/>
</dbReference>
<dbReference type="Proteomes" id="UP001209737">
    <property type="component" value="Unassembled WGS sequence"/>
</dbReference>
<evidence type="ECO:0000259" key="9">
    <source>
        <dbReference type="PROSITE" id="PS50929"/>
    </source>
</evidence>
<organism evidence="10 11">
    <name type="scientific">Leptospira limi</name>
    <dbReference type="NCBI Taxonomy" id="2950023"/>
    <lineage>
        <taxon>Bacteria</taxon>
        <taxon>Pseudomonadati</taxon>
        <taxon>Spirochaetota</taxon>
        <taxon>Spirochaetia</taxon>
        <taxon>Leptospirales</taxon>
        <taxon>Leptospiraceae</taxon>
        <taxon>Leptospira</taxon>
    </lineage>
</organism>